<feature type="signal peptide" evidence="1">
    <location>
        <begin position="1"/>
        <end position="26"/>
    </location>
</feature>
<dbReference type="EMBL" id="UGGP01000001">
    <property type="protein sequence ID" value="STO08685.1"/>
    <property type="molecule type" value="Genomic_DNA"/>
</dbReference>
<dbReference type="AlphaFoldDB" id="A0A377FW92"/>
<evidence type="ECO:0000313" key="2">
    <source>
        <dbReference type="EMBL" id="STO08685.1"/>
    </source>
</evidence>
<dbReference type="STRING" id="1397694.GCA_000702585_02551"/>
<accession>A0A377FW92</accession>
<evidence type="ECO:0008006" key="4">
    <source>
        <dbReference type="Google" id="ProtNLM"/>
    </source>
</evidence>
<keyword evidence="1" id="KW-0732">Signal</keyword>
<name>A0A377FW92_9BACL</name>
<sequence>MMKRNKSMIWVGLTMAVSVALSGCFAESKATPQIEKSIDETVTKSVQEHDDTISLSSAGEIESVGEMTTYDLSLFFADQTPMIAPEHLVDTRIVYTYTTGEATHEVFVYDTEQASNQSIYKTSKTIGNLVGIDDELVWLEYDMVEGEAFAWTIFRMKMSETKPTELDEGVSAFQTSLPHVVTSEDSFMWVDYVASEAVTTSSLVHYSPTEGSVETLRTYTLQEGEKRDGEYAFDYRGGMNGGIVHQSLFDHGDKTTRLVSADGSFDEEMGALIDFGMGTDYVALGKEGRAEFVSKSSSQTFEYRGSQTKISFDAFRFLDDDRILFREGMNRLLIADLSQESVATLPNTGGTTSKPIYIDGCVAYGVLTEDGLITFNTIQVD</sequence>
<dbReference type="Proteomes" id="UP000254060">
    <property type="component" value="Unassembled WGS sequence"/>
</dbReference>
<gene>
    <name evidence="2" type="ORF">NCTC13163_02061</name>
</gene>
<dbReference type="PROSITE" id="PS51257">
    <property type="entry name" value="PROKAR_LIPOPROTEIN"/>
    <property type="match status" value="1"/>
</dbReference>
<reference evidence="2 3" key="1">
    <citation type="submission" date="2018-06" db="EMBL/GenBank/DDBJ databases">
        <authorList>
            <consortium name="Pathogen Informatics"/>
            <person name="Doyle S."/>
        </authorList>
    </citation>
    <scope>NUCLEOTIDE SEQUENCE [LARGE SCALE GENOMIC DNA]</scope>
    <source>
        <strain evidence="2 3">NCTC13163</strain>
    </source>
</reference>
<evidence type="ECO:0000256" key="1">
    <source>
        <dbReference type="SAM" id="SignalP"/>
    </source>
</evidence>
<organism evidence="2 3">
    <name type="scientific">Exiguobacterium aurantiacum</name>
    <dbReference type="NCBI Taxonomy" id="33987"/>
    <lineage>
        <taxon>Bacteria</taxon>
        <taxon>Bacillati</taxon>
        <taxon>Bacillota</taxon>
        <taxon>Bacilli</taxon>
        <taxon>Bacillales</taxon>
        <taxon>Bacillales Family XII. Incertae Sedis</taxon>
        <taxon>Exiguobacterium</taxon>
    </lineage>
</organism>
<evidence type="ECO:0000313" key="3">
    <source>
        <dbReference type="Proteomes" id="UP000254060"/>
    </source>
</evidence>
<proteinExistence type="predicted"/>
<feature type="chain" id="PRO_5017044024" description="Lipoprotein" evidence="1">
    <location>
        <begin position="27"/>
        <end position="381"/>
    </location>
</feature>
<protein>
    <recommendedName>
        <fullName evidence="4">Lipoprotein</fullName>
    </recommendedName>
</protein>